<dbReference type="InterPro" id="IPR036865">
    <property type="entry name" value="CRAL-TRIO_dom_sf"/>
</dbReference>
<sequence length="283" mass="32401">MASTAEENREENLECSAVNDAKNKILSMVEKEPESFKEKALKLTCNDVFVTDMLQKNKNDVEKAVENVRSFLLWAKEMNIANLSWLSFPLEYFKTGGMFTKYGRDVNGNIVIYRIFQNSANLKEIREFNKRVLSFVFTEATEEAYKNNTKISIIYDFTNARLENIDPALGTYLTKVCDEYVPDSILTLALFYNLNWLVKPIIKMLLLAAPSRMKSKFQFASGDEILKYVDEKNLAPFIRDSTKNCLEVPEGAKSIDEIDLNAIGIQSEDKDKIKAVFGKYQKP</sequence>
<dbReference type="SUPFAM" id="SSF52087">
    <property type="entry name" value="CRAL/TRIO domain"/>
    <property type="match status" value="1"/>
</dbReference>
<dbReference type="Proteomes" id="UP000288716">
    <property type="component" value="Unassembled WGS sequence"/>
</dbReference>
<dbReference type="Gene3D" id="3.40.525.10">
    <property type="entry name" value="CRAL-TRIO lipid binding domain"/>
    <property type="match status" value="1"/>
</dbReference>
<accession>A0A443S2G1</accession>
<dbReference type="GO" id="GO:0012505">
    <property type="term" value="C:endomembrane system"/>
    <property type="evidence" value="ECO:0007669"/>
    <property type="project" value="TreeGrafter"/>
</dbReference>
<dbReference type="InterPro" id="IPR053012">
    <property type="entry name" value="ER-organelle_contact"/>
</dbReference>
<keyword evidence="3" id="KW-1185">Reference proteome</keyword>
<gene>
    <name evidence="2" type="ORF">B4U80_11800</name>
</gene>
<evidence type="ECO:0000313" key="2">
    <source>
        <dbReference type="EMBL" id="RWS21674.1"/>
    </source>
</evidence>
<name>A0A443S2G1_9ACAR</name>
<dbReference type="PANTHER" id="PTHR46384">
    <property type="entry name" value="MOTILE SPERM DOMAIN-CONTAINING PROTEIN 2"/>
    <property type="match status" value="1"/>
</dbReference>
<feature type="domain" description="CRAL-TRIO" evidence="1">
    <location>
        <begin position="95"/>
        <end position="234"/>
    </location>
</feature>
<dbReference type="Pfam" id="PF00650">
    <property type="entry name" value="CRAL_TRIO"/>
    <property type="match status" value="1"/>
</dbReference>
<dbReference type="InterPro" id="IPR001251">
    <property type="entry name" value="CRAL-TRIO_dom"/>
</dbReference>
<evidence type="ECO:0000313" key="3">
    <source>
        <dbReference type="Proteomes" id="UP000288716"/>
    </source>
</evidence>
<dbReference type="GO" id="GO:0140284">
    <property type="term" value="C:endoplasmic reticulum-endosome membrane contact site"/>
    <property type="evidence" value="ECO:0007669"/>
    <property type="project" value="TreeGrafter"/>
</dbReference>
<dbReference type="VEuPathDB" id="VectorBase:LDEU010366"/>
<comment type="caution">
    <text evidence="2">The sequence shown here is derived from an EMBL/GenBank/DDBJ whole genome shotgun (WGS) entry which is preliminary data.</text>
</comment>
<evidence type="ECO:0000259" key="1">
    <source>
        <dbReference type="Pfam" id="PF00650"/>
    </source>
</evidence>
<dbReference type="EMBL" id="NCKV01011269">
    <property type="protein sequence ID" value="RWS21674.1"/>
    <property type="molecule type" value="Genomic_DNA"/>
</dbReference>
<dbReference type="PANTHER" id="PTHR46384:SF1">
    <property type="entry name" value="MOTILE SPERM DOMAIN-CONTAINING PROTEIN 2"/>
    <property type="match status" value="1"/>
</dbReference>
<reference evidence="2 3" key="1">
    <citation type="journal article" date="2018" name="Gigascience">
        <title>Genomes of trombidid mites reveal novel predicted allergens and laterally-transferred genes associated with secondary metabolism.</title>
        <authorList>
            <person name="Dong X."/>
            <person name="Chaisiri K."/>
            <person name="Xia D."/>
            <person name="Armstrong S.D."/>
            <person name="Fang Y."/>
            <person name="Donnelly M.J."/>
            <person name="Kadowaki T."/>
            <person name="McGarry J.W."/>
            <person name="Darby A.C."/>
            <person name="Makepeace B.L."/>
        </authorList>
    </citation>
    <scope>NUCLEOTIDE SEQUENCE [LARGE SCALE GENOMIC DNA]</scope>
    <source>
        <strain evidence="2">UoL-UT</strain>
    </source>
</reference>
<dbReference type="OrthoDB" id="75724at2759"/>
<proteinExistence type="predicted"/>
<dbReference type="AlphaFoldDB" id="A0A443S2G1"/>
<dbReference type="STRING" id="299467.A0A443S2G1"/>
<protein>
    <submittedName>
        <fullName evidence="2">Motile sperm domain-containing protein 2-like protein</fullName>
    </submittedName>
</protein>
<organism evidence="2 3">
    <name type="scientific">Leptotrombidium deliense</name>
    <dbReference type="NCBI Taxonomy" id="299467"/>
    <lineage>
        <taxon>Eukaryota</taxon>
        <taxon>Metazoa</taxon>
        <taxon>Ecdysozoa</taxon>
        <taxon>Arthropoda</taxon>
        <taxon>Chelicerata</taxon>
        <taxon>Arachnida</taxon>
        <taxon>Acari</taxon>
        <taxon>Acariformes</taxon>
        <taxon>Trombidiformes</taxon>
        <taxon>Prostigmata</taxon>
        <taxon>Anystina</taxon>
        <taxon>Parasitengona</taxon>
        <taxon>Trombiculoidea</taxon>
        <taxon>Trombiculidae</taxon>
        <taxon>Leptotrombidium</taxon>
    </lineage>
</organism>